<feature type="region of interest" description="Disordered" evidence="1">
    <location>
        <begin position="236"/>
        <end position="270"/>
    </location>
</feature>
<evidence type="ECO:0000259" key="2">
    <source>
        <dbReference type="Pfam" id="PF13676"/>
    </source>
</evidence>
<dbReference type="EMBL" id="SIXH01000161">
    <property type="protein sequence ID" value="TBO58140.1"/>
    <property type="molecule type" value="Genomic_DNA"/>
</dbReference>
<proteinExistence type="predicted"/>
<sequence length="270" mass="29300">MPLIFVNYRTNDEEATATLVDRELSRVFGDESVFRASKSIGPGSRFPQELLTAVRRSSVLLAVIGPRWLEVGGSGGRSPLEAEDDWTRREIHEALETGAVVIPLLVGGAKRLRHEDLPAEIGDLADCQYRRLNHRNADADLMGLADDLVRLLPELAAAARNNGYQAPSARLAEDRDDGTDDAGGSRVRAGVIKHRQRGGIGNLNGDFSGTFVSEPQGPVHTGSGHLYQAREQHLGPRISSDGGAVNYVADNHGSVNQREDRNGRPEDGQR</sequence>
<dbReference type="Proteomes" id="UP000292452">
    <property type="component" value="Unassembled WGS sequence"/>
</dbReference>
<organism evidence="3 4">
    <name type="scientific">Streptomyces kasugaensis</name>
    <dbReference type="NCBI Taxonomy" id="1946"/>
    <lineage>
        <taxon>Bacteria</taxon>
        <taxon>Bacillati</taxon>
        <taxon>Actinomycetota</taxon>
        <taxon>Actinomycetes</taxon>
        <taxon>Kitasatosporales</taxon>
        <taxon>Streptomycetaceae</taxon>
        <taxon>Streptomyces</taxon>
    </lineage>
</organism>
<dbReference type="InterPro" id="IPR000157">
    <property type="entry name" value="TIR_dom"/>
</dbReference>
<dbReference type="AlphaFoldDB" id="A0A4Q9HV90"/>
<dbReference type="RefSeq" id="WP_131124138.1">
    <property type="nucleotide sequence ID" value="NZ_SIXH01000161.1"/>
</dbReference>
<keyword evidence="3" id="KW-0675">Receptor</keyword>
<evidence type="ECO:0000313" key="3">
    <source>
        <dbReference type="EMBL" id="TBO58140.1"/>
    </source>
</evidence>
<dbReference type="Gene3D" id="3.40.50.10140">
    <property type="entry name" value="Toll/interleukin-1 receptor homology (TIR) domain"/>
    <property type="match status" value="1"/>
</dbReference>
<feature type="compositionally biased region" description="Basic and acidic residues" evidence="1">
    <location>
        <begin position="257"/>
        <end position="270"/>
    </location>
</feature>
<dbReference type="Pfam" id="PF13676">
    <property type="entry name" value="TIR_2"/>
    <property type="match status" value="1"/>
</dbReference>
<gene>
    <name evidence="3" type="ORF">EYS09_18990</name>
</gene>
<evidence type="ECO:0000256" key="1">
    <source>
        <dbReference type="SAM" id="MobiDB-lite"/>
    </source>
</evidence>
<dbReference type="SUPFAM" id="SSF52200">
    <property type="entry name" value="Toll/Interleukin receptor TIR domain"/>
    <property type="match status" value="1"/>
</dbReference>
<feature type="domain" description="TIR" evidence="2">
    <location>
        <begin position="4"/>
        <end position="134"/>
    </location>
</feature>
<reference evidence="3 4" key="1">
    <citation type="submission" date="2019-02" db="EMBL/GenBank/DDBJ databases">
        <title>Draft Genome Sequence of Streptomyces sp. AM-2504, identified by 16S rRNA comparative analysis as a Streptomyces Kasugaensis strain.</title>
        <authorList>
            <person name="Napolioni V."/>
            <person name="Giuliodori A.M."/>
            <person name="Spurio R."/>
            <person name="Fabbretti A."/>
        </authorList>
    </citation>
    <scope>NUCLEOTIDE SEQUENCE [LARGE SCALE GENOMIC DNA]</scope>
    <source>
        <strain evidence="3 4">AM-2504</strain>
    </source>
</reference>
<dbReference type="GO" id="GO:0007165">
    <property type="term" value="P:signal transduction"/>
    <property type="evidence" value="ECO:0007669"/>
    <property type="project" value="InterPro"/>
</dbReference>
<comment type="caution">
    <text evidence="3">The sequence shown here is derived from an EMBL/GenBank/DDBJ whole genome shotgun (WGS) entry which is preliminary data.</text>
</comment>
<accession>A0A4Q9HV90</accession>
<feature type="region of interest" description="Disordered" evidence="1">
    <location>
        <begin position="165"/>
        <end position="188"/>
    </location>
</feature>
<protein>
    <submittedName>
        <fullName evidence="3">Toll/interleukin-1 receptor domain-containing protein</fullName>
    </submittedName>
</protein>
<dbReference type="InterPro" id="IPR035897">
    <property type="entry name" value="Toll_tir_struct_dom_sf"/>
</dbReference>
<keyword evidence="4" id="KW-1185">Reference proteome</keyword>
<name>A0A4Q9HV90_STRKA</name>
<evidence type="ECO:0000313" key="4">
    <source>
        <dbReference type="Proteomes" id="UP000292452"/>
    </source>
</evidence>